<protein>
    <submittedName>
        <fullName evidence="2">Coth protein-domain-containing protein</fullName>
    </submittedName>
</protein>
<organism evidence="2 3">
    <name type="scientific">Phascolomyces articulosus</name>
    <dbReference type="NCBI Taxonomy" id="60185"/>
    <lineage>
        <taxon>Eukaryota</taxon>
        <taxon>Fungi</taxon>
        <taxon>Fungi incertae sedis</taxon>
        <taxon>Mucoromycota</taxon>
        <taxon>Mucoromycotina</taxon>
        <taxon>Mucoromycetes</taxon>
        <taxon>Mucorales</taxon>
        <taxon>Lichtheimiaceae</taxon>
        <taxon>Phascolomyces</taxon>
    </lineage>
</organism>
<dbReference type="PANTHER" id="PTHR40050:SF1">
    <property type="entry name" value="INNER SPORE COAT PROTEIN H"/>
    <property type="match status" value="1"/>
</dbReference>
<dbReference type="PANTHER" id="PTHR40050">
    <property type="entry name" value="INNER SPORE COAT PROTEIN H"/>
    <property type="match status" value="1"/>
</dbReference>
<feature type="signal peptide" evidence="1">
    <location>
        <begin position="1"/>
        <end position="24"/>
    </location>
</feature>
<accession>A0AAD5K299</accession>
<evidence type="ECO:0000313" key="2">
    <source>
        <dbReference type="EMBL" id="KAI9251873.1"/>
    </source>
</evidence>
<dbReference type="EMBL" id="JAIXMP010000029">
    <property type="protein sequence ID" value="KAI9251873.1"/>
    <property type="molecule type" value="Genomic_DNA"/>
</dbReference>
<dbReference type="InterPro" id="IPR014867">
    <property type="entry name" value="Spore_coat_CotH_CotH2/3/7"/>
</dbReference>
<proteinExistence type="predicted"/>
<name>A0AAD5K299_9FUNG</name>
<comment type="caution">
    <text evidence="2">The sequence shown here is derived from an EMBL/GenBank/DDBJ whole genome shotgun (WGS) entry which is preliminary data.</text>
</comment>
<keyword evidence="1" id="KW-0732">Signal</keyword>
<feature type="chain" id="PRO_5042219002" evidence="1">
    <location>
        <begin position="25"/>
        <end position="590"/>
    </location>
</feature>
<dbReference type="AlphaFoldDB" id="A0AAD5K299"/>
<evidence type="ECO:0000256" key="1">
    <source>
        <dbReference type="SAM" id="SignalP"/>
    </source>
</evidence>
<gene>
    <name evidence="2" type="ORF">BDA99DRAFT_541273</name>
</gene>
<evidence type="ECO:0000313" key="3">
    <source>
        <dbReference type="Proteomes" id="UP001209540"/>
    </source>
</evidence>
<sequence length="590" mass="66758">MTRLKSSILFYVTICLSIVHLTFGKTTNYHVISLIDNAKTAMAVVVDDKPYSLHVTPESALLHIGSAPKAKKGYYYAIIKRDQVQNETMVLLEHEPFVRSLPAGGNTTPNEFYNRSRNSFDITPIPKVLDPLPFIDRIKSKLHQPGQIATIHIVGPQDQIDHMHKKSKKDIQVMTNVTYISLNDVQTFTGVEFEISGRFSREAAKSSYNLKIPKKQNLYGYRRLKLRSMATDPSYVREDLGYKMLAAAGVPTTYSSFVRVFINNEPIGLFGFIENFKNPWLRNEFANGNKDGYDQGHLYQGKFTNAKAKFLGNRVSDLSYEGPKEWKYDLGQYKIKEDPSQGQPSYQPLIALTKFISEAPNNGTEAAMHEWNQHFDMESVLRGMALEMVLGFGDGIMAMSDNYYLYQESSTSERFIFILSDVDISFGSNNLIKRELINTGDWHQFAGDITKRPLMGKVLAVPEFKQRFDDLIKYLGNCLLNPDTLSRTIDDTVAMISEDVAWDKSCERVTKAAVISQVNLAVFAKVFGLLKGYAVDDSTVRDFRKRSKKDIPLQKAINGPTGYKSLMGLKEYITVKHNNIATYYGGSQQQ</sequence>
<dbReference type="Pfam" id="PF08757">
    <property type="entry name" value="CotH"/>
    <property type="match status" value="1"/>
</dbReference>
<keyword evidence="3" id="KW-1185">Reference proteome</keyword>
<reference evidence="2" key="1">
    <citation type="journal article" date="2022" name="IScience">
        <title>Evolution of zygomycete secretomes and the origins of terrestrial fungal ecologies.</title>
        <authorList>
            <person name="Chang Y."/>
            <person name="Wang Y."/>
            <person name="Mondo S."/>
            <person name="Ahrendt S."/>
            <person name="Andreopoulos W."/>
            <person name="Barry K."/>
            <person name="Beard J."/>
            <person name="Benny G.L."/>
            <person name="Blankenship S."/>
            <person name="Bonito G."/>
            <person name="Cuomo C."/>
            <person name="Desiro A."/>
            <person name="Gervers K.A."/>
            <person name="Hundley H."/>
            <person name="Kuo A."/>
            <person name="LaButti K."/>
            <person name="Lang B.F."/>
            <person name="Lipzen A."/>
            <person name="O'Donnell K."/>
            <person name="Pangilinan J."/>
            <person name="Reynolds N."/>
            <person name="Sandor L."/>
            <person name="Smith M.E."/>
            <person name="Tsang A."/>
            <person name="Grigoriev I.V."/>
            <person name="Stajich J.E."/>
            <person name="Spatafora J.W."/>
        </authorList>
    </citation>
    <scope>NUCLEOTIDE SEQUENCE</scope>
    <source>
        <strain evidence="2">RSA 2281</strain>
    </source>
</reference>
<dbReference type="Proteomes" id="UP001209540">
    <property type="component" value="Unassembled WGS sequence"/>
</dbReference>
<reference evidence="2" key="2">
    <citation type="submission" date="2023-02" db="EMBL/GenBank/DDBJ databases">
        <authorList>
            <consortium name="DOE Joint Genome Institute"/>
            <person name="Mondo S.J."/>
            <person name="Chang Y."/>
            <person name="Wang Y."/>
            <person name="Ahrendt S."/>
            <person name="Andreopoulos W."/>
            <person name="Barry K."/>
            <person name="Beard J."/>
            <person name="Benny G.L."/>
            <person name="Blankenship S."/>
            <person name="Bonito G."/>
            <person name="Cuomo C."/>
            <person name="Desiro A."/>
            <person name="Gervers K.A."/>
            <person name="Hundley H."/>
            <person name="Kuo A."/>
            <person name="LaButti K."/>
            <person name="Lang B.F."/>
            <person name="Lipzen A."/>
            <person name="O'Donnell K."/>
            <person name="Pangilinan J."/>
            <person name="Reynolds N."/>
            <person name="Sandor L."/>
            <person name="Smith M.W."/>
            <person name="Tsang A."/>
            <person name="Grigoriev I.V."/>
            <person name="Stajich J.E."/>
            <person name="Spatafora J.W."/>
        </authorList>
    </citation>
    <scope>NUCLEOTIDE SEQUENCE</scope>
    <source>
        <strain evidence="2">RSA 2281</strain>
    </source>
</reference>